<evidence type="ECO:0000256" key="1">
    <source>
        <dbReference type="ARBA" id="ARBA00022737"/>
    </source>
</evidence>
<feature type="domain" description="Teneurin-like YD-shell" evidence="3">
    <location>
        <begin position="211"/>
        <end position="481"/>
    </location>
</feature>
<gene>
    <name evidence="4" type="ORF">D9T17_02475</name>
</gene>
<name>A0A3N2RNM4_LYSEN</name>
<sequence length="692" mass="75366">MGLLKSVDGPRIDVNDITTFEYYGSDDSTCATTPALCTYRKGDLRKTIDALGRATEVLGYDPQGRPLSVLDANGVVTDYEYTARGWLTEGNELKYCYDRFGQVVRMVQIVAGKSFTLNYAYTIGGHLCTVTYPDGTTVDYARDARARIKEIGVRPYGGTRPVLLNNAAYEPFGPVAGWAYGNGRTLNRTYDLDYRPKTIFDTASGGLSLGYGYNTVGELTELKDGLQSASLAGYEYDTLGRLTKTLDGVNPMETYSYDKTGNRKSLLRGGITDAYVYPTTSHRLSSVAGVARAYNTVGNTTSVGGTAKQYVYNANDRLSQFKQAGVIKASYRYNAIGERVATTGATTTVIDTYTLYDESGNWIGDYDSAGAAKQQAVWFGNAPVGLVVGSGGTQTLHYVQPDHLGTPRAVIDPSRNVAIWSWDAKSEVFGNSPPNQDPDQDGTAFVFNMRFSGQRFDAASGLIYNYFRDYDPGTGRYLQSDPVGLNGGTSTYGYVRSNPLLAIDPYGLQDTLEPLSNLGRRTDIPRLSLESQVSAKPLSPAGKAHLDRGCIGLVSLYQRLNVKIPEQAPGTTCYVSQPRAEAAATCKNPTIFAKQGHWRRGRPTPSASGQIPNDSVAGGKVNPGYFNYVIYFQQTDTYAWMNHEVQANQSANPQMASISPEPPITYDDYPQEMWCVTCPAPPKTPTPQGSAK</sequence>
<evidence type="ECO:0000256" key="2">
    <source>
        <dbReference type="SAM" id="MobiDB-lite"/>
    </source>
</evidence>
<dbReference type="PANTHER" id="PTHR32305">
    <property type="match status" value="1"/>
</dbReference>
<dbReference type="EMBL" id="RCTY01000006">
    <property type="protein sequence ID" value="ROU08999.1"/>
    <property type="molecule type" value="Genomic_DNA"/>
</dbReference>
<dbReference type="Pfam" id="PF25023">
    <property type="entry name" value="TEN_YD-shell"/>
    <property type="match status" value="1"/>
</dbReference>
<reference evidence="4 5" key="1">
    <citation type="submission" date="2018-10" db="EMBL/GenBank/DDBJ databases">
        <title>The genome of Lysobacter enzymogenes OH11.</title>
        <authorList>
            <person name="Liu F."/>
            <person name="Zhao Y."/>
            <person name="Qian G."/>
            <person name="Chen Y."/>
            <person name="Xu H."/>
        </authorList>
    </citation>
    <scope>NUCLEOTIDE SEQUENCE [LARGE SCALE GENOMIC DNA]</scope>
    <source>
        <strain evidence="4 5">OH11</strain>
    </source>
</reference>
<feature type="region of interest" description="Disordered" evidence="2">
    <location>
        <begin position="596"/>
        <end position="616"/>
    </location>
</feature>
<dbReference type="InterPro" id="IPR056823">
    <property type="entry name" value="TEN-like_YD-shell"/>
</dbReference>
<dbReference type="InterPro" id="IPR031325">
    <property type="entry name" value="RHS_repeat"/>
</dbReference>
<dbReference type="Gene3D" id="2.180.10.10">
    <property type="entry name" value="RHS repeat-associated core"/>
    <property type="match status" value="1"/>
</dbReference>
<dbReference type="AlphaFoldDB" id="A0A3N2RNM4"/>
<dbReference type="Proteomes" id="UP000275910">
    <property type="component" value="Unassembled WGS sequence"/>
</dbReference>
<dbReference type="NCBIfam" id="TIGR01643">
    <property type="entry name" value="YD_repeat_2x"/>
    <property type="match status" value="1"/>
</dbReference>
<keyword evidence="1" id="KW-0677">Repeat</keyword>
<accession>A0A3N2RNM4</accession>
<dbReference type="InterPro" id="IPR006530">
    <property type="entry name" value="YD"/>
</dbReference>
<organism evidence="4 5">
    <name type="scientific">Lysobacter enzymogenes</name>
    <dbReference type="NCBI Taxonomy" id="69"/>
    <lineage>
        <taxon>Bacteria</taxon>
        <taxon>Pseudomonadati</taxon>
        <taxon>Pseudomonadota</taxon>
        <taxon>Gammaproteobacteria</taxon>
        <taxon>Lysobacterales</taxon>
        <taxon>Lysobacteraceae</taxon>
        <taxon>Lysobacter</taxon>
    </lineage>
</organism>
<comment type="caution">
    <text evidence="4">The sequence shown here is derived from an EMBL/GenBank/DDBJ whole genome shotgun (WGS) entry which is preliminary data.</text>
</comment>
<dbReference type="InterPro" id="IPR022385">
    <property type="entry name" value="Rhs_assc_core"/>
</dbReference>
<evidence type="ECO:0000313" key="4">
    <source>
        <dbReference type="EMBL" id="ROU08999.1"/>
    </source>
</evidence>
<proteinExistence type="predicted"/>
<dbReference type="NCBIfam" id="TIGR03696">
    <property type="entry name" value="Rhs_assc_core"/>
    <property type="match status" value="1"/>
</dbReference>
<dbReference type="PANTHER" id="PTHR32305:SF15">
    <property type="entry name" value="PROTEIN RHSA-RELATED"/>
    <property type="match status" value="1"/>
</dbReference>
<dbReference type="InterPro" id="IPR050708">
    <property type="entry name" value="T6SS_VgrG/RHS"/>
</dbReference>
<evidence type="ECO:0000313" key="5">
    <source>
        <dbReference type="Proteomes" id="UP000275910"/>
    </source>
</evidence>
<dbReference type="Pfam" id="PF05593">
    <property type="entry name" value="RHS_repeat"/>
    <property type="match status" value="1"/>
</dbReference>
<protein>
    <recommendedName>
        <fullName evidence="3">Teneurin-like YD-shell domain-containing protein</fullName>
    </recommendedName>
</protein>
<evidence type="ECO:0000259" key="3">
    <source>
        <dbReference type="Pfam" id="PF25023"/>
    </source>
</evidence>